<dbReference type="RefSeq" id="WP_303491112.1">
    <property type="nucleotide sequence ID" value="NZ_JAUOPB010000002.1"/>
</dbReference>
<feature type="domain" description="Response regulatory" evidence="10">
    <location>
        <begin position="871"/>
        <end position="990"/>
    </location>
</feature>
<comment type="catalytic activity">
    <reaction evidence="1">
        <text>L-glutamyl-[protein] + S-adenosyl-L-methionine = [protein]-L-glutamate 5-O-methyl ester + S-adenosyl-L-homocysteine</text>
        <dbReference type="Rhea" id="RHEA:24452"/>
        <dbReference type="Rhea" id="RHEA-COMP:10208"/>
        <dbReference type="Rhea" id="RHEA-COMP:10311"/>
        <dbReference type="ChEBI" id="CHEBI:29973"/>
        <dbReference type="ChEBI" id="CHEBI:57856"/>
        <dbReference type="ChEBI" id="CHEBI:59789"/>
        <dbReference type="ChEBI" id="CHEBI:82795"/>
        <dbReference type="EC" id="2.1.1.80"/>
    </reaction>
</comment>
<evidence type="ECO:0000313" key="13">
    <source>
        <dbReference type="EMBL" id="MDO6421593.1"/>
    </source>
</evidence>
<proteinExistence type="predicted"/>
<evidence type="ECO:0000259" key="12">
    <source>
        <dbReference type="PROSITE" id="PS50123"/>
    </source>
</evidence>
<dbReference type="PRINTS" id="PR00996">
    <property type="entry name" value="CHERMTFRASE"/>
</dbReference>
<accession>A0AAW7X1T6</accession>
<dbReference type="InterPro" id="IPR022641">
    <property type="entry name" value="CheR_N"/>
</dbReference>
<dbReference type="Gene3D" id="3.40.50.150">
    <property type="entry name" value="Vaccinia Virus protein VP39"/>
    <property type="match status" value="1"/>
</dbReference>
<evidence type="ECO:0000256" key="7">
    <source>
        <dbReference type="PROSITE-ProRule" id="PRU00050"/>
    </source>
</evidence>
<dbReference type="PROSITE" id="PS50110">
    <property type="entry name" value="RESPONSE_REGULATORY"/>
    <property type="match status" value="1"/>
</dbReference>
<dbReference type="Gene3D" id="3.40.50.2300">
    <property type="match status" value="1"/>
</dbReference>
<dbReference type="AlphaFoldDB" id="A0AAW7X1T6"/>
<dbReference type="SMART" id="SM00448">
    <property type="entry name" value="REC"/>
    <property type="match status" value="1"/>
</dbReference>
<dbReference type="InterPro" id="IPR036804">
    <property type="entry name" value="CheR_N_sf"/>
</dbReference>
<evidence type="ECO:0000256" key="1">
    <source>
        <dbReference type="ARBA" id="ARBA00001541"/>
    </source>
</evidence>
<dbReference type="CDD" id="cd00156">
    <property type="entry name" value="REC"/>
    <property type="match status" value="1"/>
</dbReference>
<dbReference type="Pfam" id="PF13596">
    <property type="entry name" value="PAS_10"/>
    <property type="match status" value="1"/>
</dbReference>
<keyword evidence="8" id="KW-0597">Phosphoprotein</keyword>
<dbReference type="Proteomes" id="UP001169760">
    <property type="component" value="Unassembled WGS sequence"/>
</dbReference>
<dbReference type="Pfam" id="PF01339">
    <property type="entry name" value="CheB_methylest"/>
    <property type="match status" value="1"/>
</dbReference>
<comment type="caution">
    <text evidence="13">The sequence shown here is derived from an EMBL/GenBank/DDBJ whole genome shotgun (WGS) entry which is preliminary data.</text>
</comment>
<dbReference type="InterPro" id="IPR000673">
    <property type="entry name" value="Sig_transdc_resp-reg_Me-estase"/>
</dbReference>
<dbReference type="SUPFAM" id="SSF53335">
    <property type="entry name" value="S-adenosyl-L-methionine-dependent methyltransferases"/>
    <property type="match status" value="1"/>
</dbReference>
<dbReference type="InterPro" id="IPR022642">
    <property type="entry name" value="CheR_C"/>
</dbReference>
<evidence type="ECO:0000313" key="14">
    <source>
        <dbReference type="Proteomes" id="UP001169760"/>
    </source>
</evidence>
<feature type="active site" evidence="7">
    <location>
        <position position="20"/>
    </location>
</feature>
<evidence type="ECO:0000256" key="8">
    <source>
        <dbReference type="PROSITE-ProRule" id="PRU00169"/>
    </source>
</evidence>
<keyword evidence="6" id="KW-0949">S-adenosyl-L-methionine</keyword>
<dbReference type="InterPro" id="IPR050903">
    <property type="entry name" value="Bact_Chemotaxis_MeTrfase"/>
</dbReference>
<dbReference type="SUPFAM" id="SSF52738">
    <property type="entry name" value="Methylesterase CheB, C-terminal domain"/>
    <property type="match status" value="1"/>
</dbReference>
<evidence type="ECO:0000256" key="3">
    <source>
        <dbReference type="ARBA" id="ARBA00022500"/>
    </source>
</evidence>
<organism evidence="13 14">
    <name type="scientific">Saccharophagus degradans</name>
    <dbReference type="NCBI Taxonomy" id="86304"/>
    <lineage>
        <taxon>Bacteria</taxon>
        <taxon>Pseudomonadati</taxon>
        <taxon>Pseudomonadota</taxon>
        <taxon>Gammaproteobacteria</taxon>
        <taxon>Cellvibrionales</taxon>
        <taxon>Cellvibrionaceae</taxon>
        <taxon>Saccharophagus</taxon>
    </lineage>
</organism>
<feature type="active site" evidence="7">
    <location>
        <position position="139"/>
    </location>
</feature>
<dbReference type="Gene3D" id="3.30.450.20">
    <property type="entry name" value="PAS domain"/>
    <property type="match status" value="1"/>
</dbReference>
<sequence>MANQSDSKLVPNYYVAIGASAGGLEALHEFVQELPSDSGAAFIIIQHLSPDFKSVMAELLSRHTSMPIYNAEDGAVVEANTIYLIPARKNMMIAEGKLLLADQMPDTGIHFPIDIFFRSIAEDQHHHSMGVILSGTGSDGSRGLLAIKEVGGLVLVQDPASAKFDGMPFNAVKTGVVDVVASASELPAKIVNYITHPIVSGSEKALASAVKSDTGALKEIYQLLREKSNIDFTQYKPATVERRIERRIGINGLSSLQEYYNFILKHPPEMAILSKDMLIGVTRFFRDDEPFKMLETKIIPSILDDTPVTEPIRVWVAGCSTGEEAYSIAILFDEAMNERAEARSIKIFATDVDPDAIAEASAGEFSTNILTDMSETRFKKYFTHTSSHATIASNIRQMVVFATHNLMKDPPFSNTQLAICRNVLIYFQPPAQRRVLSMLHFSLKKNGYLFLGNSETLGDLASHFETTHERNRFYRKISNVRSVHNTMSNIGLVNAKNPAMPSVEQLYRSYQRNQPASSFPAITESLIQDYAPPAIVLDGDLEILHVYGDVTAYTRKLQPGKFRSSIEDVISPDLEIAVSTALHRARTEEDSVKYDNIQVTTDNGQTENINLRVRCVKQSSAAIQLYFIVIFEPSQRVITSTDTSLTFDAKDQVQQRIRDLELQLHQKQEHLQVIIEELETTNEELQSSNEELMAANEELQSTNEELQSVNEELYTVNSEYQEKIEEITRINTDLDNIIKSTDIGIIFLDNAMLIRNYTPAATQAVNLLPSDIGRPFHHISHKLHYNGLLKDVAKVIEDGLRIEKNIQTVHGNIMSITLTAYIDEFNVNNGCVITLTDNTEKINLKTRLVDSYNELRGTINTSLVSSCTKVQVLILDDDPDDCLLVKHQLNGDAQLSGDFQATAVHTLEEAQDLLQKTHFDVCLVDYYLGNRNGLELIETLADPKSSTAFIVLSGALQNATREKALELGVYDAIDKAHMTPYLLERSIRYAIRHKKTELFLLAQTLNTPTI</sequence>
<dbReference type="PROSITE" id="PS50123">
    <property type="entry name" value="CHER"/>
    <property type="match status" value="1"/>
</dbReference>
<reference evidence="13" key="1">
    <citation type="submission" date="2023-07" db="EMBL/GenBank/DDBJ databases">
        <title>Genome content predicts the carbon catabolic preferences of heterotrophic bacteria.</title>
        <authorList>
            <person name="Gralka M."/>
        </authorList>
    </citation>
    <scope>NUCLEOTIDE SEQUENCE</scope>
    <source>
        <strain evidence="13">I3M17_2</strain>
    </source>
</reference>
<dbReference type="GO" id="GO:0000156">
    <property type="term" value="F:phosphorelay response regulator activity"/>
    <property type="evidence" value="ECO:0007669"/>
    <property type="project" value="InterPro"/>
</dbReference>
<evidence type="ECO:0000256" key="9">
    <source>
        <dbReference type="SAM" id="Coils"/>
    </source>
</evidence>
<dbReference type="PROSITE" id="PS50122">
    <property type="entry name" value="CHEB"/>
    <property type="match status" value="1"/>
</dbReference>
<evidence type="ECO:0000256" key="2">
    <source>
        <dbReference type="ARBA" id="ARBA00012534"/>
    </source>
</evidence>
<keyword evidence="3 7" id="KW-0145">Chemotaxis</keyword>
<keyword evidence="7" id="KW-0378">Hydrolase</keyword>
<feature type="coiled-coil region" evidence="9">
    <location>
        <begin position="650"/>
        <end position="723"/>
    </location>
</feature>
<dbReference type="Gene3D" id="1.10.155.10">
    <property type="entry name" value="Chemotaxis receptor methyltransferase CheR, N-terminal domain"/>
    <property type="match status" value="1"/>
</dbReference>
<dbReference type="EMBL" id="JAUOPB010000002">
    <property type="protein sequence ID" value="MDO6421593.1"/>
    <property type="molecule type" value="Genomic_DNA"/>
</dbReference>
<keyword evidence="4" id="KW-0489">Methyltransferase</keyword>
<keyword evidence="9" id="KW-0175">Coiled coil</keyword>
<dbReference type="InterPro" id="IPR035909">
    <property type="entry name" value="CheB_C"/>
</dbReference>
<dbReference type="InterPro" id="IPR000780">
    <property type="entry name" value="CheR_MeTrfase"/>
</dbReference>
<dbReference type="EC" id="2.1.1.80" evidence="2"/>
<feature type="modified residue" description="4-aspartylphosphate" evidence="8">
    <location>
        <position position="925"/>
    </location>
</feature>
<protein>
    <recommendedName>
        <fullName evidence="2">protein-glutamate O-methyltransferase</fullName>
        <ecNumber evidence="2">2.1.1.80</ecNumber>
    </recommendedName>
</protein>
<feature type="domain" description="CheR-type methyltransferase" evidence="12">
    <location>
        <begin position="217"/>
        <end position="479"/>
    </location>
</feature>
<evidence type="ECO:0000259" key="10">
    <source>
        <dbReference type="PROSITE" id="PS50110"/>
    </source>
</evidence>
<evidence type="ECO:0000256" key="6">
    <source>
        <dbReference type="ARBA" id="ARBA00022691"/>
    </source>
</evidence>
<dbReference type="GO" id="GO:0006935">
    <property type="term" value="P:chemotaxis"/>
    <property type="evidence" value="ECO:0007669"/>
    <property type="project" value="UniProtKB-UniRule"/>
</dbReference>
<dbReference type="InterPro" id="IPR029063">
    <property type="entry name" value="SAM-dependent_MTases_sf"/>
</dbReference>
<dbReference type="InterPro" id="IPR011006">
    <property type="entry name" value="CheY-like_superfamily"/>
</dbReference>
<dbReference type="Pfam" id="PF03705">
    <property type="entry name" value="CheR_N"/>
    <property type="match status" value="1"/>
</dbReference>
<dbReference type="GO" id="GO:0008984">
    <property type="term" value="F:protein-glutamate methylesterase activity"/>
    <property type="evidence" value="ECO:0007669"/>
    <property type="project" value="InterPro"/>
</dbReference>
<dbReference type="GO" id="GO:0008983">
    <property type="term" value="F:protein-glutamate O-methyltransferase activity"/>
    <property type="evidence" value="ECO:0007669"/>
    <property type="project" value="UniProtKB-EC"/>
</dbReference>
<dbReference type="Pfam" id="PF00072">
    <property type="entry name" value="Response_reg"/>
    <property type="match status" value="1"/>
</dbReference>
<dbReference type="Gene3D" id="3.40.50.180">
    <property type="entry name" value="Methylesterase CheB, C-terminal domain"/>
    <property type="match status" value="1"/>
</dbReference>
<dbReference type="GO" id="GO:0005737">
    <property type="term" value="C:cytoplasm"/>
    <property type="evidence" value="ECO:0007669"/>
    <property type="project" value="InterPro"/>
</dbReference>
<gene>
    <name evidence="13" type="ORF">Q4521_03825</name>
</gene>
<dbReference type="GO" id="GO:0032259">
    <property type="term" value="P:methylation"/>
    <property type="evidence" value="ECO:0007669"/>
    <property type="project" value="UniProtKB-KW"/>
</dbReference>
<feature type="domain" description="CheB-type methylesterase" evidence="11">
    <location>
        <begin position="8"/>
        <end position="197"/>
    </location>
</feature>
<evidence type="ECO:0000259" key="11">
    <source>
        <dbReference type="PROSITE" id="PS50122"/>
    </source>
</evidence>
<dbReference type="CDD" id="cd16434">
    <property type="entry name" value="CheB-CheR_fusion"/>
    <property type="match status" value="1"/>
</dbReference>
<dbReference type="InterPro" id="IPR001789">
    <property type="entry name" value="Sig_transdc_resp-reg_receiver"/>
</dbReference>
<dbReference type="SMART" id="SM00138">
    <property type="entry name" value="MeTrc"/>
    <property type="match status" value="1"/>
</dbReference>
<dbReference type="Pfam" id="PF01739">
    <property type="entry name" value="CheR"/>
    <property type="match status" value="1"/>
</dbReference>
<keyword evidence="5" id="KW-0808">Transferase</keyword>
<feature type="active site" evidence="7">
    <location>
        <position position="47"/>
    </location>
</feature>
<name>A0AAW7X1T6_9GAMM</name>
<dbReference type="PANTHER" id="PTHR24422">
    <property type="entry name" value="CHEMOTAXIS PROTEIN METHYLTRANSFERASE"/>
    <property type="match status" value="1"/>
</dbReference>
<dbReference type="PANTHER" id="PTHR24422:SF27">
    <property type="entry name" value="PROTEIN-GLUTAMATE O-METHYLTRANSFERASE"/>
    <property type="match status" value="1"/>
</dbReference>
<evidence type="ECO:0000256" key="4">
    <source>
        <dbReference type="ARBA" id="ARBA00022603"/>
    </source>
</evidence>
<dbReference type="SUPFAM" id="SSF47757">
    <property type="entry name" value="Chemotaxis receptor methyltransferase CheR, N-terminal domain"/>
    <property type="match status" value="1"/>
</dbReference>
<dbReference type="SUPFAM" id="SSF52172">
    <property type="entry name" value="CheY-like"/>
    <property type="match status" value="1"/>
</dbReference>
<evidence type="ECO:0000256" key="5">
    <source>
        <dbReference type="ARBA" id="ARBA00022679"/>
    </source>
</evidence>